<feature type="region of interest" description="Disordered" evidence="1">
    <location>
        <begin position="515"/>
        <end position="561"/>
    </location>
</feature>
<dbReference type="OrthoDB" id="422106at2759"/>
<dbReference type="PANTHER" id="PTHR16291:SF0">
    <property type="entry name" value="NUCLEAR CAP-BINDING PROTEIN SUBUNIT 3"/>
    <property type="match status" value="1"/>
</dbReference>
<dbReference type="InterPro" id="IPR012677">
    <property type="entry name" value="Nucleotide-bd_a/b_plait_sf"/>
</dbReference>
<reference evidence="2" key="1">
    <citation type="journal article" date="2020" name="Fungal Divers.">
        <title>Resolving the Mortierellaceae phylogeny through synthesis of multi-gene phylogenetics and phylogenomics.</title>
        <authorList>
            <person name="Vandepol N."/>
            <person name="Liber J."/>
            <person name="Desiro A."/>
            <person name="Na H."/>
            <person name="Kennedy M."/>
            <person name="Barry K."/>
            <person name="Grigoriev I.V."/>
            <person name="Miller A.N."/>
            <person name="O'Donnell K."/>
            <person name="Stajich J.E."/>
            <person name="Bonito G."/>
        </authorList>
    </citation>
    <scope>NUCLEOTIDE SEQUENCE</scope>
    <source>
        <strain evidence="2">KOD1015</strain>
    </source>
</reference>
<keyword evidence="3" id="KW-1185">Reference proteome</keyword>
<name>A0A9P6G439_9FUNG</name>
<dbReference type="GO" id="GO:0000340">
    <property type="term" value="F:RNA 7-methylguanosine cap binding"/>
    <property type="evidence" value="ECO:0007669"/>
    <property type="project" value="InterPro"/>
</dbReference>
<feature type="compositionally biased region" description="Basic and acidic residues" evidence="1">
    <location>
        <begin position="522"/>
        <end position="535"/>
    </location>
</feature>
<evidence type="ECO:0000313" key="2">
    <source>
        <dbReference type="EMBL" id="KAF9586604.1"/>
    </source>
</evidence>
<organism evidence="2 3">
    <name type="scientific">Lunasporangiospora selenospora</name>
    <dbReference type="NCBI Taxonomy" id="979761"/>
    <lineage>
        <taxon>Eukaryota</taxon>
        <taxon>Fungi</taxon>
        <taxon>Fungi incertae sedis</taxon>
        <taxon>Mucoromycota</taxon>
        <taxon>Mortierellomycotina</taxon>
        <taxon>Mortierellomycetes</taxon>
        <taxon>Mortierellales</taxon>
        <taxon>Mortierellaceae</taxon>
        <taxon>Lunasporangiospora</taxon>
    </lineage>
</organism>
<dbReference type="Gene3D" id="3.30.70.330">
    <property type="match status" value="1"/>
</dbReference>
<feature type="compositionally biased region" description="Basic and acidic residues" evidence="1">
    <location>
        <begin position="18"/>
        <end position="27"/>
    </location>
</feature>
<evidence type="ECO:0000256" key="1">
    <source>
        <dbReference type="SAM" id="MobiDB-lite"/>
    </source>
</evidence>
<dbReference type="Proteomes" id="UP000780801">
    <property type="component" value="Unassembled WGS sequence"/>
</dbReference>
<feature type="region of interest" description="Disordered" evidence="1">
    <location>
        <begin position="236"/>
        <end position="292"/>
    </location>
</feature>
<accession>A0A9P6G439</accession>
<protein>
    <recommendedName>
        <fullName evidence="4">Nuclear cap-binding protein subunit 3</fullName>
    </recommendedName>
</protein>
<feature type="region of interest" description="Disordered" evidence="1">
    <location>
        <begin position="121"/>
        <end position="158"/>
    </location>
</feature>
<sequence length="578" mass="65338">MDIDTNRVLPEEDELDIDHDSRHHQAKLEGNAASVVTSSADAILQLEQALDAETRDISSRFQGDQRPQPPGLDQALPDGRYRGNTSTGLSRDNPQQHRYASRDGGFVTGFDLFSKEEKNKRADRAARFGSAPQGESKITDQSLNAQESGMDVDDDGDYPRALPEAPPRTSTIRHDAIHLFGTDEMSTKDILKYFEVYGPSHVEWIDDSSCNVVFPDQHTAKRALYFQLVDQTSVSFGEDDDPVETGNPGGPALDHGIDSAQSTDDSTSVPPTSLNCLKKAKPFTPGERSQSTARANTNLFIRYATDYDIKQRGAASRSHYYATHGREDSKPGISSLHRRDHQYGRRSRADDQEVWSRGRGISSFSRLKRKMEGDASPSPSPPRRRSWSRNRRLAGSRSRSRSTESKGRRSRSRSPGYIGRRERGSRSPESRLGRLRSDDYENRGRRGDISLRLGERVKDLDETEEEQLAKVENRMNDLAGDFLAELESTFTRREKMIPKSKTLYSEFYEKEYLTERPAQSKYRRDRDYRGGKDSSAHGGESGRRRRDHKQDRDEALRAISARLGPLSDDVDEFGRSRR</sequence>
<dbReference type="Pfam" id="PF10309">
    <property type="entry name" value="NCBP3"/>
    <property type="match status" value="1"/>
</dbReference>
<proteinExistence type="predicted"/>
<dbReference type="GO" id="GO:0005634">
    <property type="term" value="C:nucleus"/>
    <property type="evidence" value="ECO:0007669"/>
    <property type="project" value="TreeGrafter"/>
</dbReference>
<dbReference type="PANTHER" id="PTHR16291">
    <property type="entry name" value="NUCLEAR CAP-BINDING PROTEIN SUBUNIT 3"/>
    <property type="match status" value="1"/>
</dbReference>
<feature type="compositionally biased region" description="Polar residues" evidence="1">
    <location>
        <begin position="83"/>
        <end position="98"/>
    </location>
</feature>
<dbReference type="GO" id="GO:0003729">
    <property type="term" value="F:mRNA binding"/>
    <property type="evidence" value="ECO:0007669"/>
    <property type="project" value="InterPro"/>
</dbReference>
<gene>
    <name evidence="2" type="ORF">BGW38_001285</name>
</gene>
<feature type="compositionally biased region" description="Basic and acidic residues" evidence="1">
    <location>
        <begin position="341"/>
        <end position="356"/>
    </location>
</feature>
<dbReference type="AlphaFoldDB" id="A0A9P6G439"/>
<evidence type="ECO:0008006" key="4">
    <source>
        <dbReference type="Google" id="ProtNLM"/>
    </source>
</evidence>
<dbReference type="EMBL" id="JAABOA010000014">
    <property type="protein sequence ID" value="KAF9586604.1"/>
    <property type="molecule type" value="Genomic_DNA"/>
</dbReference>
<feature type="compositionally biased region" description="Basic and acidic residues" evidence="1">
    <location>
        <begin position="419"/>
        <end position="445"/>
    </location>
</feature>
<comment type="caution">
    <text evidence="2">The sequence shown here is derived from an EMBL/GenBank/DDBJ whole genome shotgun (WGS) entry which is preliminary data.</text>
</comment>
<dbReference type="InterPro" id="IPR019416">
    <property type="entry name" value="NCBP3"/>
</dbReference>
<feature type="region of interest" description="Disordered" evidence="1">
    <location>
        <begin position="54"/>
        <end position="103"/>
    </location>
</feature>
<feature type="region of interest" description="Disordered" evidence="1">
    <location>
        <begin position="318"/>
        <end position="445"/>
    </location>
</feature>
<feature type="compositionally biased region" description="Low complexity" evidence="1">
    <location>
        <begin position="262"/>
        <end position="273"/>
    </location>
</feature>
<feature type="region of interest" description="Disordered" evidence="1">
    <location>
        <begin position="1"/>
        <end position="28"/>
    </location>
</feature>
<feature type="compositionally biased region" description="Basic residues" evidence="1">
    <location>
        <begin position="382"/>
        <end position="400"/>
    </location>
</feature>
<evidence type="ECO:0000313" key="3">
    <source>
        <dbReference type="Proteomes" id="UP000780801"/>
    </source>
</evidence>